<keyword evidence="2" id="KW-0732">Signal</keyword>
<dbReference type="AlphaFoldDB" id="A0A1S7UHS8"/>
<name>A0A1S7UHS8_ROSNE</name>
<evidence type="ECO:0000256" key="2">
    <source>
        <dbReference type="SAM" id="SignalP"/>
    </source>
</evidence>
<feature type="region of interest" description="Disordered" evidence="1">
    <location>
        <begin position="131"/>
        <end position="175"/>
    </location>
</feature>
<evidence type="ECO:0000313" key="4">
    <source>
        <dbReference type="Proteomes" id="UP000054516"/>
    </source>
</evidence>
<feature type="signal peptide" evidence="2">
    <location>
        <begin position="1"/>
        <end position="17"/>
    </location>
</feature>
<reference evidence="3" key="1">
    <citation type="submission" date="2016-03" db="EMBL/GenBank/DDBJ databases">
        <title>Draft genome sequence of Rosellinia necatrix.</title>
        <authorList>
            <person name="Kanematsu S."/>
        </authorList>
    </citation>
    <scope>NUCLEOTIDE SEQUENCE [LARGE SCALE GENOMIC DNA]</scope>
    <source>
        <strain evidence="3">W97</strain>
    </source>
</reference>
<evidence type="ECO:0008006" key="5">
    <source>
        <dbReference type="Google" id="ProtNLM"/>
    </source>
</evidence>
<organism evidence="3">
    <name type="scientific">Rosellinia necatrix</name>
    <name type="common">White root-rot fungus</name>
    <dbReference type="NCBI Taxonomy" id="77044"/>
    <lineage>
        <taxon>Eukaryota</taxon>
        <taxon>Fungi</taxon>
        <taxon>Dikarya</taxon>
        <taxon>Ascomycota</taxon>
        <taxon>Pezizomycotina</taxon>
        <taxon>Sordariomycetes</taxon>
        <taxon>Xylariomycetidae</taxon>
        <taxon>Xylariales</taxon>
        <taxon>Xylariaceae</taxon>
        <taxon>Rosellinia</taxon>
    </lineage>
</organism>
<evidence type="ECO:0000313" key="3">
    <source>
        <dbReference type="EMBL" id="GAP82713.1"/>
    </source>
</evidence>
<gene>
    <name evidence="3" type="ORF">SAMD00023353_0102490</name>
</gene>
<dbReference type="OrthoDB" id="3561078at2759"/>
<dbReference type="Proteomes" id="UP000054516">
    <property type="component" value="Unassembled WGS sequence"/>
</dbReference>
<evidence type="ECO:0000256" key="1">
    <source>
        <dbReference type="SAM" id="MobiDB-lite"/>
    </source>
</evidence>
<feature type="compositionally biased region" description="Low complexity" evidence="1">
    <location>
        <begin position="131"/>
        <end position="170"/>
    </location>
</feature>
<protein>
    <recommendedName>
        <fullName evidence="5">Infection structure specific protein</fullName>
    </recommendedName>
</protein>
<proteinExistence type="predicted"/>
<dbReference type="EMBL" id="DF977446">
    <property type="protein sequence ID" value="GAP82713.1"/>
    <property type="molecule type" value="Genomic_DNA"/>
</dbReference>
<dbReference type="OMA" id="MSAVKEC"/>
<dbReference type="STRING" id="77044.A0A1S7UHS8"/>
<feature type="chain" id="PRO_5012774697" description="Infection structure specific protein" evidence="2">
    <location>
        <begin position="18"/>
        <end position="201"/>
    </location>
</feature>
<accession>A0A1S7UHS8</accession>
<keyword evidence="4" id="KW-1185">Reference proteome</keyword>
<sequence>MFSKALLAATVIGAATAQVPALAKPDFIKRGEFDGLDLDPKCESALADASTLYSSVPTPPAALLSETLPADPCVTPTFTGKLQSEWASYTSEAEAWYTSHSDELLNFVTACSGLVGDSIATAVPVCSTAAAGGDATTTTNTSPAQTTGSSSNGDSSASSGPAATGSGSSAVPTPNAAPRETGFVVAAAVAAAGFMGAVAAL</sequence>